<accession>A0A6A6STD9</accession>
<evidence type="ECO:0000313" key="2">
    <source>
        <dbReference type="EMBL" id="KAF2650317.1"/>
    </source>
</evidence>
<feature type="region of interest" description="Disordered" evidence="1">
    <location>
        <begin position="70"/>
        <end position="99"/>
    </location>
</feature>
<dbReference type="EMBL" id="MU004459">
    <property type="protein sequence ID" value="KAF2650317.1"/>
    <property type="molecule type" value="Genomic_DNA"/>
</dbReference>
<feature type="compositionally biased region" description="Polar residues" evidence="1">
    <location>
        <begin position="85"/>
        <end position="97"/>
    </location>
</feature>
<proteinExistence type="predicted"/>
<organism evidence="2 3">
    <name type="scientific">Lophiostoma macrostomum CBS 122681</name>
    <dbReference type="NCBI Taxonomy" id="1314788"/>
    <lineage>
        <taxon>Eukaryota</taxon>
        <taxon>Fungi</taxon>
        <taxon>Dikarya</taxon>
        <taxon>Ascomycota</taxon>
        <taxon>Pezizomycotina</taxon>
        <taxon>Dothideomycetes</taxon>
        <taxon>Pleosporomycetidae</taxon>
        <taxon>Pleosporales</taxon>
        <taxon>Lophiostomataceae</taxon>
        <taxon>Lophiostoma</taxon>
    </lineage>
</organism>
<dbReference type="AlphaFoldDB" id="A0A6A6STD9"/>
<keyword evidence="3" id="KW-1185">Reference proteome</keyword>
<name>A0A6A6STD9_9PLEO</name>
<evidence type="ECO:0000256" key="1">
    <source>
        <dbReference type="SAM" id="MobiDB-lite"/>
    </source>
</evidence>
<evidence type="ECO:0000313" key="3">
    <source>
        <dbReference type="Proteomes" id="UP000799324"/>
    </source>
</evidence>
<dbReference type="Proteomes" id="UP000799324">
    <property type="component" value="Unassembled WGS sequence"/>
</dbReference>
<protein>
    <submittedName>
        <fullName evidence="2">Uncharacterized protein</fullName>
    </submittedName>
</protein>
<reference evidence="2" key="1">
    <citation type="journal article" date="2020" name="Stud. Mycol.">
        <title>101 Dothideomycetes genomes: a test case for predicting lifestyles and emergence of pathogens.</title>
        <authorList>
            <person name="Haridas S."/>
            <person name="Albert R."/>
            <person name="Binder M."/>
            <person name="Bloem J."/>
            <person name="Labutti K."/>
            <person name="Salamov A."/>
            <person name="Andreopoulos B."/>
            <person name="Baker S."/>
            <person name="Barry K."/>
            <person name="Bills G."/>
            <person name="Bluhm B."/>
            <person name="Cannon C."/>
            <person name="Castanera R."/>
            <person name="Culley D."/>
            <person name="Daum C."/>
            <person name="Ezra D."/>
            <person name="Gonzalez J."/>
            <person name="Henrissat B."/>
            <person name="Kuo A."/>
            <person name="Liang C."/>
            <person name="Lipzen A."/>
            <person name="Lutzoni F."/>
            <person name="Magnuson J."/>
            <person name="Mondo S."/>
            <person name="Nolan M."/>
            <person name="Ohm R."/>
            <person name="Pangilinan J."/>
            <person name="Park H.-J."/>
            <person name="Ramirez L."/>
            <person name="Alfaro M."/>
            <person name="Sun H."/>
            <person name="Tritt A."/>
            <person name="Yoshinaga Y."/>
            <person name="Zwiers L.-H."/>
            <person name="Turgeon B."/>
            <person name="Goodwin S."/>
            <person name="Spatafora J."/>
            <person name="Crous P."/>
            <person name="Grigoriev I."/>
        </authorList>
    </citation>
    <scope>NUCLEOTIDE SEQUENCE</scope>
    <source>
        <strain evidence="2">CBS 122681</strain>
    </source>
</reference>
<gene>
    <name evidence="2" type="ORF">K491DRAFT_731836</name>
</gene>
<feature type="region of interest" description="Disordered" evidence="1">
    <location>
        <begin position="1"/>
        <end position="20"/>
    </location>
</feature>
<feature type="compositionally biased region" description="Polar residues" evidence="1">
    <location>
        <begin position="1"/>
        <end position="11"/>
    </location>
</feature>
<sequence length="220" mass="23719">MSANEPKTNTPLGRESAPGLPFQYTYDRANLDRLIAQLHFIRNPPGLSNMDPTWNSQRNALRPIHRQPHAMATSSGATHDAMTASAGTQMPASSSLSPHLAQKLSSLGDAVTQGQITPSSFAAATVLVQHFISFVIPLFPENYRFAAPFMVNGISQRIMAELQQRGAGASGPGQMGDGGMDDVVKLVAFTLANRVEVGYTRMPYEHALLEAVAARCVRND</sequence>